<dbReference type="GO" id="GO:0015627">
    <property type="term" value="C:type II protein secretion system complex"/>
    <property type="evidence" value="ECO:0007669"/>
    <property type="project" value="InterPro"/>
</dbReference>
<proteinExistence type="predicted"/>
<evidence type="ECO:0000256" key="1">
    <source>
        <dbReference type="SAM" id="MobiDB-lite"/>
    </source>
</evidence>
<dbReference type="InterPro" id="IPR007690">
    <property type="entry name" value="T2SS_GspM"/>
</dbReference>
<reference evidence="2" key="1">
    <citation type="submission" date="2020-05" db="EMBL/GenBank/DDBJ databases">
        <authorList>
            <person name="Chiriac C."/>
            <person name="Salcher M."/>
            <person name="Ghai R."/>
            <person name="Kavagutti S V."/>
        </authorList>
    </citation>
    <scope>NUCLEOTIDE SEQUENCE</scope>
</reference>
<gene>
    <name evidence="2" type="ORF">UFOPK3564_01986</name>
</gene>
<protein>
    <submittedName>
        <fullName evidence="2">Unannotated protein</fullName>
    </submittedName>
</protein>
<dbReference type="Pfam" id="PF04612">
    <property type="entry name" value="T2SSM"/>
    <property type="match status" value="1"/>
</dbReference>
<dbReference type="GO" id="GO:0015628">
    <property type="term" value="P:protein secretion by the type II secretion system"/>
    <property type="evidence" value="ECO:0007669"/>
    <property type="project" value="InterPro"/>
</dbReference>
<dbReference type="InterPro" id="IPR014717">
    <property type="entry name" value="Transl_elong_EF1B/ribsomal_bS6"/>
</dbReference>
<sequence>MTAQMQKVLLALGVVVVAALLWVVLVSPARDDRAAAQDAQAQAESQAAAVAGQLATAKEAAKRTPQNEETLQRLAIAVPEKVEAPALIDGLDSTAKRYDVTFDVLKVTNGAATAVPVAPPASTGTTGTTATTPAPAATAGTPAGAAADGSTVAGTPGTAAAPAGSVPVQLNIEIAGRYTGVTKFLKSIQSEVRVRESGRVSAKGRLLRVESVDLASAGNGGGRTLKGTLSVVAYLLPKDAVAAAPAAATTTAPSTTGGQP</sequence>
<dbReference type="EMBL" id="CAFBMK010000120">
    <property type="protein sequence ID" value="CAB4923748.1"/>
    <property type="molecule type" value="Genomic_DNA"/>
</dbReference>
<name>A0A6J7HZ38_9ZZZZ</name>
<organism evidence="2">
    <name type="scientific">freshwater metagenome</name>
    <dbReference type="NCBI Taxonomy" id="449393"/>
    <lineage>
        <taxon>unclassified sequences</taxon>
        <taxon>metagenomes</taxon>
        <taxon>ecological metagenomes</taxon>
    </lineage>
</organism>
<dbReference type="AlphaFoldDB" id="A0A6J7HZ38"/>
<accession>A0A6J7HZ38</accession>
<feature type="region of interest" description="Disordered" evidence="1">
    <location>
        <begin position="118"/>
        <end position="151"/>
    </location>
</feature>
<dbReference type="Gene3D" id="3.30.70.60">
    <property type="match status" value="1"/>
</dbReference>
<evidence type="ECO:0000313" key="2">
    <source>
        <dbReference type="EMBL" id="CAB4923748.1"/>
    </source>
</evidence>